<keyword evidence="2 4" id="KW-0238">DNA-binding</keyword>
<comment type="caution">
    <text evidence="6">The sequence shown here is derived from an EMBL/GenBank/DDBJ whole genome shotgun (WGS) entry which is preliminary data.</text>
</comment>
<evidence type="ECO:0000256" key="4">
    <source>
        <dbReference type="PROSITE-ProRule" id="PRU00335"/>
    </source>
</evidence>
<dbReference type="OrthoDB" id="8701707at2"/>
<reference evidence="6 7" key="1">
    <citation type="submission" date="2019-06" db="EMBL/GenBank/DDBJ databases">
        <title>Sequencing the genomes of 1000 actinobacteria strains.</title>
        <authorList>
            <person name="Klenk H.-P."/>
        </authorList>
    </citation>
    <scope>NUCLEOTIDE SEQUENCE [LARGE SCALE GENOMIC DNA]</scope>
    <source>
        <strain evidence="6 7">DSM 105492</strain>
    </source>
</reference>
<keyword evidence="3" id="KW-0804">Transcription</keyword>
<dbReference type="RefSeq" id="WP_141893714.1">
    <property type="nucleotide sequence ID" value="NZ_BAABLH010000004.1"/>
</dbReference>
<sequence>MTRSRQSRTLILDAAERLFAERGFDATPTAAIAELASVPKGLLFYYFPSKTDLLRALVAERLDLDAVDTSALVATGDPARALLNVTRRLHELQEESEVRRVIVWREHRTHPEVRARLRDYRRQLQSVVERVLGASILHPIAAHRVRVAAAAWVAIITTPPLAEDAPDETAGDAGDGAVAVADPATIGDLPALADLISAGLGTPAA</sequence>
<evidence type="ECO:0000256" key="1">
    <source>
        <dbReference type="ARBA" id="ARBA00023015"/>
    </source>
</evidence>
<proteinExistence type="predicted"/>
<dbReference type="PANTHER" id="PTHR30055:SF234">
    <property type="entry name" value="HTH-TYPE TRANSCRIPTIONAL REGULATOR BETI"/>
    <property type="match status" value="1"/>
</dbReference>
<evidence type="ECO:0000313" key="6">
    <source>
        <dbReference type="EMBL" id="TQM27345.1"/>
    </source>
</evidence>
<dbReference type="AlphaFoldDB" id="A0A543F0J2"/>
<evidence type="ECO:0000256" key="2">
    <source>
        <dbReference type="ARBA" id="ARBA00023125"/>
    </source>
</evidence>
<dbReference type="EMBL" id="VFPE01000002">
    <property type="protein sequence ID" value="TQM27345.1"/>
    <property type="molecule type" value="Genomic_DNA"/>
</dbReference>
<dbReference type="GO" id="GO:0003700">
    <property type="term" value="F:DNA-binding transcription factor activity"/>
    <property type="evidence" value="ECO:0007669"/>
    <property type="project" value="TreeGrafter"/>
</dbReference>
<organism evidence="6 7">
    <name type="scientific">Microbacterium kyungheense</name>
    <dbReference type="NCBI Taxonomy" id="1263636"/>
    <lineage>
        <taxon>Bacteria</taxon>
        <taxon>Bacillati</taxon>
        <taxon>Actinomycetota</taxon>
        <taxon>Actinomycetes</taxon>
        <taxon>Micrococcales</taxon>
        <taxon>Microbacteriaceae</taxon>
        <taxon>Microbacterium</taxon>
    </lineage>
</organism>
<dbReference type="Gene3D" id="1.10.357.10">
    <property type="entry name" value="Tetracycline Repressor, domain 2"/>
    <property type="match status" value="1"/>
</dbReference>
<dbReference type="PROSITE" id="PS50977">
    <property type="entry name" value="HTH_TETR_2"/>
    <property type="match status" value="1"/>
</dbReference>
<dbReference type="PRINTS" id="PR00455">
    <property type="entry name" value="HTHTETR"/>
</dbReference>
<accession>A0A543F0J2</accession>
<keyword evidence="1" id="KW-0805">Transcription regulation</keyword>
<keyword evidence="7" id="KW-1185">Reference proteome</keyword>
<evidence type="ECO:0000256" key="3">
    <source>
        <dbReference type="ARBA" id="ARBA00023163"/>
    </source>
</evidence>
<name>A0A543F0J2_9MICO</name>
<protein>
    <submittedName>
        <fullName evidence="6">TetR family transcriptional regulator</fullName>
    </submittedName>
</protein>
<feature type="domain" description="HTH tetR-type" evidence="5">
    <location>
        <begin position="5"/>
        <end position="65"/>
    </location>
</feature>
<feature type="DNA-binding region" description="H-T-H motif" evidence="4">
    <location>
        <begin position="28"/>
        <end position="47"/>
    </location>
</feature>
<dbReference type="Pfam" id="PF00440">
    <property type="entry name" value="TetR_N"/>
    <property type="match status" value="1"/>
</dbReference>
<evidence type="ECO:0000259" key="5">
    <source>
        <dbReference type="PROSITE" id="PS50977"/>
    </source>
</evidence>
<dbReference type="Proteomes" id="UP000320235">
    <property type="component" value="Unassembled WGS sequence"/>
</dbReference>
<evidence type="ECO:0000313" key="7">
    <source>
        <dbReference type="Proteomes" id="UP000320235"/>
    </source>
</evidence>
<dbReference type="SUPFAM" id="SSF46689">
    <property type="entry name" value="Homeodomain-like"/>
    <property type="match status" value="1"/>
</dbReference>
<gene>
    <name evidence="6" type="ORF">FB391_1357</name>
</gene>
<dbReference type="InterPro" id="IPR001647">
    <property type="entry name" value="HTH_TetR"/>
</dbReference>
<dbReference type="InterPro" id="IPR050109">
    <property type="entry name" value="HTH-type_TetR-like_transc_reg"/>
</dbReference>
<dbReference type="GO" id="GO:0000976">
    <property type="term" value="F:transcription cis-regulatory region binding"/>
    <property type="evidence" value="ECO:0007669"/>
    <property type="project" value="TreeGrafter"/>
</dbReference>
<dbReference type="PANTHER" id="PTHR30055">
    <property type="entry name" value="HTH-TYPE TRANSCRIPTIONAL REGULATOR RUTR"/>
    <property type="match status" value="1"/>
</dbReference>
<dbReference type="InterPro" id="IPR009057">
    <property type="entry name" value="Homeodomain-like_sf"/>
</dbReference>